<dbReference type="EMBL" id="MHUV01000006">
    <property type="protein sequence ID" value="OHA82489.1"/>
    <property type="molecule type" value="Genomic_DNA"/>
</dbReference>
<evidence type="ECO:0000313" key="3">
    <source>
        <dbReference type="Proteomes" id="UP000178817"/>
    </source>
</evidence>
<gene>
    <name evidence="2" type="ORF">A3B07_02600</name>
</gene>
<dbReference type="PANTHER" id="PTHR45947:SF3">
    <property type="entry name" value="SULFOQUINOVOSYL TRANSFERASE SQD2"/>
    <property type="match status" value="1"/>
</dbReference>
<organism evidence="2 3">
    <name type="scientific">Candidatus Yonathbacteria bacterium RIFCSPLOWO2_01_FULL_43_27</name>
    <dbReference type="NCBI Taxonomy" id="1802726"/>
    <lineage>
        <taxon>Bacteria</taxon>
        <taxon>Candidatus Yonathiibacteriota</taxon>
    </lineage>
</organism>
<dbReference type="GO" id="GO:0016757">
    <property type="term" value="F:glycosyltransferase activity"/>
    <property type="evidence" value="ECO:0007669"/>
    <property type="project" value="InterPro"/>
</dbReference>
<dbReference type="Pfam" id="PF00534">
    <property type="entry name" value="Glycos_transf_1"/>
    <property type="match status" value="1"/>
</dbReference>
<accession>A0A1G2SCT6</accession>
<reference evidence="2 3" key="1">
    <citation type="journal article" date="2016" name="Nat. Commun.">
        <title>Thousands of microbial genomes shed light on interconnected biogeochemical processes in an aquifer system.</title>
        <authorList>
            <person name="Anantharaman K."/>
            <person name="Brown C.T."/>
            <person name="Hug L.A."/>
            <person name="Sharon I."/>
            <person name="Castelle C.J."/>
            <person name="Probst A.J."/>
            <person name="Thomas B.C."/>
            <person name="Singh A."/>
            <person name="Wilkins M.J."/>
            <person name="Karaoz U."/>
            <person name="Brodie E.L."/>
            <person name="Williams K.H."/>
            <person name="Hubbard S.S."/>
            <person name="Banfield J.F."/>
        </authorList>
    </citation>
    <scope>NUCLEOTIDE SEQUENCE [LARGE SCALE GENOMIC DNA]</scope>
</reference>
<evidence type="ECO:0000313" key="2">
    <source>
        <dbReference type="EMBL" id="OHA82489.1"/>
    </source>
</evidence>
<sequence>MKQQDNNNVPSVCFFGIYDPSYSRNRVLVRGFEENGYKVFHCRVDPKKHKGILKFFLLVREYLSVRKNKIDVVIVAFPGHTVVWLARILFDSHIIFDAFVSLYNSNVEDRKRYRAFSLHSLRDQFLDWYSMKIASIIFFDTNAQIGYVAKKFNISVQKFRRVFVGTDDTVFYPREQKDNHGHFIVHFHGTFIPLHGIEYIIDAAKLLEDDPDIIFEIIGDGQERKGIEEKISAVGGGKNIRLFPRMSYEELATSIVRADICLGIFGATSKAAIVIPNKVFEALASQRALITMKSEAINELALDGQNMLLCNPGDPRDIANKILLLKQDMVLRNKIALHGYQLFTKKLTPSILVKHLISTL</sequence>
<protein>
    <recommendedName>
        <fullName evidence="1">Glycosyl transferase family 1 domain-containing protein</fullName>
    </recommendedName>
</protein>
<dbReference type="PANTHER" id="PTHR45947">
    <property type="entry name" value="SULFOQUINOVOSYL TRANSFERASE SQD2"/>
    <property type="match status" value="1"/>
</dbReference>
<evidence type="ECO:0000259" key="1">
    <source>
        <dbReference type="Pfam" id="PF00534"/>
    </source>
</evidence>
<dbReference type="InterPro" id="IPR050194">
    <property type="entry name" value="Glycosyltransferase_grp1"/>
</dbReference>
<proteinExistence type="predicted"/>
<dbReference type="SUPFAM" id="SSF53756">
    <property type="entry name" value="UDP-Glycosyltransferase/glycogen phosphorylase"/>
    <property type="match status" value="1"/>
</dbReference>
<dbReference type="InterPro" id="IPR001296">
    <property type="entry name" value="Glyco_trans_1"/>
</dbReference>
<dbReference type="Gene3D" id="3.40.50.2000">
    <property type="entry name" value="Glycogen Phosphorylase B"/>
    <property type="match status" value="2"/>
</dbReference>
<comment type="caution">
    <text evidence="2">The sequence shown here is derived from an EMBL/GenBank/DDBJ whole genome shotgun (WGS) entry which is preliminary data.</text>
</comment>
<dbReference type="STRING" id="1802726.A3B07_02600"/>
<name>A0A1G2SCT6_9BACT</name>
<dbReference type="Proteomes" id="UP000178817">
    <property type="component" value="Unassembled WGS sequence"/>
</dbReference>
<dbReference type="AlphaFoldDB" id="A0A1G2SCT6"/>
<feature type="domain" description="Glycosyl transferase family 1" evidence="1">
    <location>
        <begin position="175"/>
        <end position="336"/>
    </location>
</feature>